<dbReference type="AlphaFoldDB" id="A0A853DG48"/>
<comment type="caution">
    <text evidence="3">The sequence shown here is derived from an EMBL/GenBank/DDBJ whole genome shotgun (WGS) entry which is preliminary data.</text>
</comment>
<feature type="transmembrane region" description="Helical" evidence="2">
    <location>
        <begin position="100"/>
        <end position="121"/>
    </location>
</feature>
<dbReference type="InterPro" id="IPR009937">
    <property type="entry name" value="Phage_holin_3_6"/>
</dbReference>
<evidence type="ECO:0000256" key="2">
    <source>
        <dbReference type="SAM" id="Phobius"/>
    </source>
</evidence>
<feature type="transmembrane region" description="Helical" evidence="2">
    <location>
        <begin position="72"/>
        <end position="94"/>
    </location>
</feature>
<keyword evidence="2" id="KW-0812">Transmembrane</keyword>
<name>A0A853DG48_9MICO</name>
<feature type="region of interest" description="Disordered" evidence="1">
    <location>
        <begin position="1"/>
        <end position="24"/>
    </location>
</feature>
<evidence type="ECO:0000313" key="4">
    <source>
        <dbReference type="Proteomes" id="UP000571817"/>
    </source>
</evidence>
<keyword evidence="4" id="KW-1185">Reference proteome</keyword>
<reference evidence="3 4" key="1">
    <citation type="submission" date="2020-07" db="EMBL/GenBank/DDBJ databases">
        <title>Sequencing the genomes of 1000 actinobacteria strains.</title>
        <authorList>
            <person name="Klenk H.-P."/>
        </authorList>
    </citation>
    <scope>NUCLEOTIDE SEQUENCE [LARGE SCALE GENOMIC DNA]</scope>
    <source>
        <strain evidence="3 4">DSM 29531</strain>
    </source>
</reference>
<evidence type="ECO:0000313" key="3">
    <source>
        <dbReference type="EMBL" id="NYJ74939.1"/>
    </source>
</evidence>
<keyword evidence="2" id="KW-1133">Transmembrane helix</keyword>
<evidence type="ECO:0000256" key="1">
    <source>
        <dbReference type="SAM" id="MobiDB-lite"/>
    </source>
</evidence>
<accession>A0A853DG48</accession>
<feature type="compositionally biased region" description="Basic and acidic residues" evidence="1">
    <location>
        <begin position="1"/>
        <end position="15"/>
    </location>
</feature>
<gene>
    <name evidence="3" type="ORF">HNR15_001902</name>
</gene>
<keyword evidence="2" id="KW-0472">Membrane</keyword>
<dbReference type="EMBL" id="JACCFW010000001">
    <property type="protein sequence ID" value="NYJ74939.1"/>
    <property type="molecule type" value="Genomic_DNA"/>
</dbReference>
<dbReference type="RefSeq" id="WP_343048485.1">
    <property type="nucleotide sequence ID" value="NZ_JACCFW010000001.1"/>
</dbReference>
<dbReference type="Proteomes" id="UP000571817">
    <property type="component" value="Unassembled WGS sequence"/>
</dbReference>
<organism evidence="3 4">
    <name type="scientific">Allobranchiibius huperziae</name>
    <dbReference type="NCBI Taxonomy" id="1874116"/>
    <lineage>
        <taxon>Bacteria</taxon>
        <taxon>Bacillati</taxon>
        <taxon>Actinomycetota</taxon>
        <taxon>Actinomycetes</taxon>
        <taxon>Micrococcales</taxon>
        <taxon>Dermacoccaceae</taxon>
        <taxon>Allobranchiibius</taxon>
    </lineage>
</organism>
<protein>
    <recommendedName>
        <fullName evidence="5">Phage holin family protein</fullName>
    </recommendedName>
</protein>
<proteinExistence type="predicted"/>
<sequence>MSDLREEVGGLRDDVTDLGSQLPPSTDEKAAVRDFMSDVTRDLKALMSQEVELAKAEIGAEAGKAGKGAGMLGGAGFAALMAVIFASTAAWWGLGHLVGIAWAALIVALVWAVIAAVLFIVGRGVLRSISLTPQRTIDSIKRIPSAIKPRQGDQHE</sequence>
<dbReference type="Pfam" id="PF07332">
    <property type="entry name" value="Phage_holin_3_6"/>
    <property type="match status" value="1"/>
</dbReference>
<evidence type="ECO:0008006" key="5">
    <source>
        <dbReference type="Google" id="ProtNLM"/>
    </source>
</evidence>